<proteinExistence type="inferred from homology"/>
<dbReference type="SUPFAM" id="SSF56601">
    <property type="entry name" value="beta-lactamase/transpeptidase-like"/>
    <property type="match status" value="1"/>
</dbReference>
<dbReference type="Pfam" id="PF02113">
    <property type="entry name" value="Peptidase_S13"/>
    <property type="match status" value="1"/>
</dbReference>
<keyword evidence="2 3" id="KW-0378">Hydrolase</keyword>
<name>A0ABW1YD26_9DEIO</name>
<gene>
    <name evidence="3" type="ORF">ACFP81_09630</name>
</gene>
<evidence type="ECO:0000313" key="3">
    <source>
        <dbReference type="EMBL" id="MFC6592230.1"/>
    </source>
</evidence>
<evidence type="ECO:0000256" key="1">
    <source>
        <dbReference type="ARBA" id="ARBA00006096"/>
    </source>
</evidence>
<dbReference type="PRINTS" id="PR00922">
    <property type="entry name" value="DADACBPTASE3"/>
</dbReference>
<dbReference type="GO" id="GO:0009002">
    <property type="term" value="F:serine-type D-Ala-D-Ala carboxypeptidase activity"/>
    <property type="evidence" value="ECO:0007669"/>
    <property type="project" value="UniProtKB-EC"/>
</dbReference>
<dbReference type="Gene3D" id="3.40.710.10">
    <property type="entry name" value="DD-peptidase/beta-lactamase superfamily"/>
    <property type="match status" value="1"/>
</dbReference>
<dbReference type="Proteomes" id="UP001596297">
    <property type="component" value="Unassembled WGS sequence"/>
</dbReference>
<dbReference type="InterPro" id="IPR000667">
    <property type="entry name" value="Peptidase_S13"/>
</dbReference>
<dbReference type="EC" id="3.4.16.4" evidence="3"/>
<comment type="caution">
    <text evidence="3">The sequence shown here is derived from an EMBL/GenBank/DDBJ whole genome shotgun (WGS) entry which is preliminary data.</text>
</comment>
<keyword evidence="3" id="KW-0121">Carboxypeptidase</keyword>
<sequence length="205" mass="21706">MCRAQDLLTSWPLRCAPATTTWPSGCWLPWLLSRVGGTLAGGLTHAAEVLARQGADTRGLHLADGSGLSRENRLTARLLVDVLSAQYYRPYALAPARSAADPLALYQNHLNAYAEALPLAGYQEPGAPYHAGRGGTLEDRLTGSGLDVRAKTGTLPGVSALAGYMTAQSGHVLAFAVLMNGPETVSIPALRATQDELLRLLAARY</sequence>
<dbReference type="EMBL" id="JBHSWD010000001">
    <property type="protein sequence ID" value="MFC6592230.1"/>
    <property type="molecule type" value="Genomic_DNA"/>
</dbReference>
<dbReference type="InterPro" id="IPR012338">
    <property type="entry name" value="Beta-lactam/transpept-like"/>
</dbReference>
<organism evidence="3 4">
    <name type="scientific">Deinococcus lacus</name>
    <dbReference type="NCBI Taxonomy" id="392561"/>
    <lineage>
        <taxon>Bacteria</taxon>
        <taxon>Thermotogati</taxon>
        <taxon>Deinococcota</taxon>
        <taxon>Deinococci</taxon>
        <taxon>Deinococcales</taxon>
        <taxon>Deinococcaceae</taxon>
        <taxon>Deinococcus</taxon>
    </lineage>
</organism>
<dbReference type="PANTHER" id="PTHR30023">
    <property type="entry name" value="D-ALANYL-D-ALANINE CARBOXYPEPTIDASE"/>
    <property type="match status" value="1"/>
</dbReference>
<accession>A0ABW1YD26</accession>
<reference evidence="4" key="1">
    <citation type="journal article" date="2019" name="Int. J. Syst. Evol. Microbiol.">
        <title>The Global Catalogue of Microorganisms (GCM) 10K type strain sequencing project: providing services to taxonomists for standard genome sequencing and annotation.</title>
        <authorList>
            <consortium name="The Broad Institute Genomics Platform"/>
            <consortium name="The Broad Institute Genome Sequencing Center for Infectious Disease"/>
            <person name="Wu L."/>
            <person name="Ma J."/>
        </authorList>
    </citation>
    <scope>NUCLEOTIDE SEQUENCE [LARGE SCALE GENOMIC DNA]</scope>
    <source>
        <strain evidence="4">CGMCC 1.15772</strain>
    </source>
</reference>
<comment type="similarity">
    <text evidence="1">Belongs to the peptidase S13 family.</text>
</comment>
<evidence type="ECO:0000313" key="4">
    <source>
        <dbReference type="Proteomes" id="UP001596297"/>
    </source>
</evidence>
<dbReference type="PANTHER" id="PTHR30023:SF0">
    <property type="entry name" value="PENICILLIN-SENSITIVE CARBOXYPEPTIDASE A"/>
    <property type="match status" value="1"/>
</dbReference>
<dbReference type="RefSeq" id="WP_380083237.1">
    <property type="nucleotide sequence ID" value="NZ_JBHSWD010000001.1"/>
</dbReference>
<evidence type="ECO:0000256" key="2">
    <source>
        <dbReference type="ARBA" id="ARBA00022801"/>
    </source>
</evidence>
<protein>
    <submittedName>
        <fullName evidence="3">D-alanyl-D-alanine carboxypeptidase</fullName>
        <ecNumber evidence="3">3.4.16.4</ecNumber>
    </submittedName>
</protein>
<keyword evidence="3" id="KW-0645">Protease</keyword>
<keyword evidence="4" id="KW-1185">Reference proteome</keyword>